<feature type="transmembrane region" description="Helical" evidence="1">
    <location>
        <begin position="24"/>
        <end position="42"/>
    </location>
</feature>
<dbReference type="EMBL" id="JADKNH010000013">
    <property type="protein sequence ID" value="MBF4695127.1"/>
    <property type="molecule type" value="Genomic_DNA"/>
</dbReference>
<evidence type="ECO:0000313" key="2">
    <source>
        <dbReference type="EMBL" id="MBF4695127.1"/>
    </source>
</evidence>
<evidence type="ECO:0000313" key="3">
    <source>
        <dbReference type="Proteomes" id="UP000614200"/>
    </source>
</evidence>
<proteinExistence type="predicted"/>
<feature type="transmembrane region" description="Helical" evidence="1">
    <location>
        <begin position="419"/>
        <end position="440"/>
    </location>
</feature>
<keyword evidence="1" id="KW-0812">Transmembrane</keyword>
<dbReference type="RefSeq" id="WP_194703370.1">
    <property type="nucleotide sequence ID" value="NZ_JADKNH010000013.1"/>
</dbReference>
<dbReference type="Proteomes" id="UP000614200">
    <property type="component" value="Unassembled WGS sequence"/>
</dbReference>
<accession>A0ABR9ZXD1</accession>
<reference evidence="2 3" key="1">
    <citation type="submission" date="2020-11" db="EMBL/GenBank/DDBJ databases">
        <title>Fusibacter basophilias sp. nov.</title>
        <authorList>
            <person name="Qiu D."/>
        </authorList>
    </citation>
    <scope>NUCLEOTIDE SEQUENCE [LARGE SCALE GENOMIC DNA]</scope>
    <source>
        <strain evidence="2 3">Q10-2</strain>
    </source>
</reference>
<gene>
    <name evidence="2" type="ORF">ISU02_18665</name>
</gene>
<keyword evidence="1" id="KW-0472">Membrane</keyword>
<organism evidence="2 3">
    <name type="scientific">Fusibacter ferrireducens</name>
    <dbReference type="NCBI Taxonomy" id="2785058"/>
    <lineage>
        <taxon>Bacteria</taxon>
        <taxon>Bacillati</taxon>
        <taxon>Bacillota</taxon>
        <taxon>Clostridia</taxon>
        <taxon>Eubacteriales</taxon>
        <taxon>Eubacteriales Family XII. Incertae Sedis</taxon>
        <taxon>Fusibacter</taxon>
    </lineage>
</organism>
<sequence length="444" mass="50136">MPEEQYDEISLKELIQNIIDNRKLILLVTCIALLFSIVFSWYQMGEGKSAKVIMAFHYSGIEKHLNPDGSKFDPYQVVSPYILNDVIQILKLEGKVSANKIRALVTMEPIIPSEVVSKQEYALEKEGDSYVYFPNEYILSLKVSQKSNLDAETAKRIVNQIIASYQAYFSETYLTQKPVINKISGVDFGKYDYSDVATVLHSQVTEIKQFSSALSTVDSGFRSKQTGQSFSDLVEMADLIDDINLNRLDANISAYKLTKDKDKLIMFYEYVIEELEFQKAKYNAETVVTKEMLSSIEDSSNKVLSGITGDSTDQSSYFNNLILKTVSTSVNASSIQEQIDYYQREVQELKSETAILSGSKAEMLTTVENSISNISNELKALLVLTKETTDEFYDQYITKSFYALSPAEVYSKVKMTLNIAIGGILGLMAGVFIAFFRAYWEKED</sequence>
<dbReference type="PANTHER" id="PTHR32309:SF13">
    <property type="entry name" value="FERRIC ENTEROBACTIN TRANSPORT PROTEIN FEPE"/>
    <property type="match status" value="1"/>
</dbReference>
<keyword evidence="1" id="KW-1133">Transmembrane helix</keyword>
<evidence type="ECO:0000256" key="1">
    <source>
        <dbReference type="SAM" id="Phobius"/>
    </source>
</evidence>
<name>A0ABR9ZXD1_9FIRM</name>
<evidence type="ECO:0008006" key="4">
    <source>
        <dbReference type="Google" id="ProtNLM"/>
    </source>
</evidence>
<dbReference type="PANTHER" id="PTHR32309">
    <property type="entry name" value="TYROSINE-PROTEIN KINASE"/>
    <property type="match status" value="1"/>
</dbReference>
<keyword evidence="3" id="KW-1185">Reference proteome</keyword>
<dbReference type="InterPro" id="IPR050445">
    <property type="entry name" value="Bact_polysacc_biosynth/exp"/>
</dbReference>
<comment type="caution">
    <text evidence="2">The sequence shown here is derived from an EMBL/GenBank/DDBJ whole genome shotgun (WGS) entry which is preliminary data.</text>
</comment>
<protein>
    <recommendedName>
        <fullName evidence="4">Polysaccharide chain length determinant N-terminal domain-containing protein</fullName>
    </recommendedName>
</protein>